<dbReference type="InterPro" id="IPR001789">
    <property type="entry name" value="Sig_transdc_resp-reg_receiver"/>
</dbReference>
<dbReference type="PROSITE" id="PS50110">
    <property type="entry name" value="RESPONSE_REGULATORY"/>
    <property type="match status" value="1"/>
</dbReference>
<dbReference type="InterPro" id="IPR005467">
    <property type="entry name" value="His_kinase_dom"/>
</dbReference>
<proteinExistence type="predicted"/>
<evidence type="ECO:0000256" key="2">
    <source>
        <dbReference type="ARBA" id="ARBA00012438"/>
    </source>
</evidence>
<dbReference type="PANTHER" id="PTHR43065:SF42">
    <property type="entry name" value="TWO-COMPONENT SENSOR PPRA"/>
    <property type="match status" value="1"/>
</dbReference>
<dbReference type="Gene3D" id="3.30.565.10">
    <property type="entry name" value="Histidine kinase-like ATPase, C-terminal domain"/>
    <property type="match status" value="1"/>
</dbReference>
<feature type="modified residue" description="4-aspartylphosphate" evidence="4">
    <location>
        <position position="58"/>
    </location>
</feature>
<dbReference type="PANTHER" id="PTHR43065">
    <property type="entry name" value="SENSOR HISTIDINE KINASE"/>
    <property type="match status" value="1"/>
</dbReference>
<dbReference type="CDD" id="cd00075">
    <property type="entry name" value="HATPase"/>
    <property type="match status" value="1"/>
</dbReference>
<dbReference type="Pfam" id="PF02518">
    <property type="entry name" value="HATPase_c"/>
    <property type="match status" value="1"/>
</dbReference>
<dbReference type="CDD" id="cd00082">
    <property type="entry name" value="HisKA"/>
    <property type="match status" value="1"/>
</dbReference>
<keyword evidence="8" id="KW-1185">Reference proteome</keyword>
<organism evidence="7 8">
    <name type="scientific">Nannocystis punicea</name>
    <dbReference type="NCBI Taxonomy" id="2995304"/>
    <lineage>
        <taxon>Bacteria</taxon>
        <taxon>Pseudomonadati</taxon>
        <taxon>Myxococcota</taxon>
        <taxon>Polyangia</taxon>
        <taxon>Nannocystales</taxon>
        <taxon>Nannocystaceae</taxon>
        <taxon>Nannocystis</taxon>
    </lineage>
</organism>
<sequence length="378" mass="40322">MNLRSLAVMVVDDDEEDALLLVYELERGGFDVRWICVDTAEAMREQLEHGGWELVLSDCAMPQFSGREALAELHASGLDLPFIVVSGAMREEDAVEALRAGAHDFIVKGRLARLLPAVERELREAHLRRRQRETEARLADSEKLRSLGLMAAGIAHDLRNIFTPLTLHTGLLRRLVADHPLALQSLAKIEHGLAIGVQVIDRLSGFSRRSDGSETITAALADLARGAVELCRHRSPPQVRLLVHEASPPPPIRICPGEFTSALVNLIGNALDAVDAAGTVTVRTGAGAGGAYVEVVDDGPGIAAEVQARMLEPFFTTKKAGTGLGLAIVRAFVDRHGGKLSFETAPGAGTCVRMWFPTPLPAQAAPLSGAAGAASGMP</sequence>
<dbReference type="Gene3D" id="1.10.287.130">
    <property type="match status" value="1"/>
</dbReference>
<protein>
    <recommendedName>
        <fullName evidence="2">histidine kinase</fullName>
        <ecNumber evidence="2">2.7.13.3</ecNumber>
    </recommendedName>
</protein>
<comment type="catalytic activity">
    <reaction evidence="1">
        <text>ATP + protein L-histidine = ADP + protein N-phospho-L-histidine.</text>
        <dbReference type="EC" id="2.7.13.3"/>
    </reaction>
</comment>
<dbReference type="SUPFAM" id="SSF52172">
    <property type="entry name" value="CheY-like"/>
    <property type="match status" value="1"/>
</dbReference>
<dbReference type="SMART" id="SM00448">
    <property type="entry name" value="REC"/>
    <property type="match status" value="1"/>
</dbReference>
<evidence type="ECO:0000313" key="7">
    <source>
        <dbReference type="EMBL" id="WAS91081.1"/>
    </source>
</evidence>
<keyword evidence="3 4" id="KW-0597">Phosphoprotein</keyword>
<dbReference type="EMBL" id="CP114040">
    <property type="protein sequence ID" value="WAS91081.1"/>
    <property type="molecule type" value="Genomic_DNA"/>
</dbReference>
<keyword evidence="7" id="KW-0067">ATP-binding</keyword>
<dbReference type="CDD" id="cd00156">
    <property type="entry name" value="REC"/>
    <property type="match status" value="1"/>
</dbReference>
<dbReference type="SUPFAM" id="SSF55874">
    <property type="entry name" value="ATPase domain of HSP90 chaperone/DNA topoisomerase II/histidine kinase"/>
    <property type="match status" value="1"/>
</dbReference>
<dbReference type="InterPro" id="IPR003594">
    <property type="entry name" value="HATPase_dom"/>
</dbReference>
<dbReference type="SMART" id="SM00387">
    <property type="entry name" value="HATPase_c"/>
    <property type="match status" value="1"/>
</dbReference>
<evidence type="ECO:0000313" key="8">
    <source>
        <dbReference type="Proteomes" id="UP001164459"/>
    </source>
</evidence>
<dbReference type="InterPro" id="IPR003661">
    <property type="entry name" value="HisK_dim/P_dom"/>
</dbReference>
<feature type="domain" description="Histidine kinase" evidence="5">
    <location>
        <begin position="153"/>
        <end position="360"/>
    </location>
</feature>
<dbReference type="PRINTS" id="PR00344">
    <property type="entry name" value="BCTRLSENSOR"/>
</dbReference>
<keyword evidence="7" id="KW-0547">Nucleotide-binding</keyword>
<dbReference type="SMART" id="SM00388">
    <property type="entry name" value="HisKA"/>
    <property type="match status" value="1"/>
</dbReference>
<dbReference type="Gene3D" id="3.40.50.2300">
    <property type="match status" value="1"/>
</dbReference>
<evidence type="ECO:0000259" key="6">
    <source>
        <dbReference type="PROSITE" id="PS50110"/>
    </source>
</evidence>
<gene>
    <name evidence="7" type="ORF">O0S08_33255</name>
</gene>
<dbReference type="Pfam" id="PF00072">
    <property type="entry name" value="Response_reg"/>
    <property type="match status" value="1"/>
</dbReference>
<dbReference type="InterPro" id="IPR036890">
    <property type="entry name" value="HATPase_C_sf"/>
</dbReference>
<name>A0ABY7GVW4_9BACT</name>
<dbReference type="PROSITE" id="PS50109">
    <property type="entry name" value="HIS_KIN"/>
    <property type="match status" value="1"/>
</dbReference>
<feature type="domain" description="Response regulatory" evidence="6">
    <location>
        <begin position="7"/>
        <end position="123"/>
    </location>
</feature>
<dbReference type="InterPro" id="IPR036097">
    <property type="entry name" value="HisK_dim/P_sf"/>
</dbReference>
<dbReference type="Proteomes" id="UP001164459">
    <property type="component" value="Chromosome"/>
</dbReference>
<dbReference type="RefSeq" id="WP_269033445.1">
    <property type="nucleotide sequence ID" value="NZ_CP114040.1"/>
</dbReference>
<dbReference type="SUPFAM" id="SSF47384">
    <property type="entry name" value="Homodimeric domain of signal transducing histidine kinase"/>
    <property type="match status" value="1"/>
</dbReference>
<evidence type="ECO:0000256" key="1">
    <source>
        <dbReference type="ARBA" id="ARBA00000085"/>
    </source>
</evidence>
<evidence type="ECO:0000256" key="3">
    <source>
        <dbReference type="ARBA" id="ARBA00022553"/>
    </source>
</evidence>
<dbReference type="InterPro" id="IPR011006">
    <property type="entry name" value="CheY-like_superfamily"/>
</dbReference>
<dbReference type="GO" id="GO:0005524">
    <property type="term" value="F:ATP binding"/>
    <property type="evidence" value="ECO:0007669"/>
    <property type="project" value="UniProtKB-KW"/>
</dbReference>
<evidence type="ECO:0000259" key="5">
    <source>
        <dbReference type="PROSITE" id="PS50109"/>
    </source>
</evidence>
<reference evidence="7" key="1">
    <citation type="submission" date="2022-11" db="EMBL/GenBank/DDBJ databases">
        <title>Minimal conservation of predation-associated metabolite biosynthetic gene clusters underscores biosynthetic potential of Myxococcota including descriptions for ten novel species: Archangium lansinium sp. nov., Myxococcus landrumus sp. nov., Nannocystis bai.</title>
        <authorList>
            <person name="Ahearne A."/>
            <person name="Stevens C."/>
            <person name="Dowd S."/>
        </authorList>
    </citation>
    <scope>NUCLEOTIDE SEQUENCE</scope>
    <source>
        <strain evidence="7">Fl3</strain>
    </source>
</reference>
<dbReference type="InterPro" id="IPR004358">
    <property type="entry name" value="Sig_transdc_His_kin-like_C"/>
</dbReference>
<evidence type="ECO:0000256" key="4">
    <source>
        <dbReference type="PROSITE-ProRule" id="PRU00169"/>
    </source>
</evidence>
<dbReference type="EC" id="2.7.13.3" evidence="2"/>
<accession>A0ABY7GVW4</accession>